<reference evidence="1" key="1">
    <citation type="submission" date="2018-05" db="EMBL/GenBank/DDBJ databases">
        <authorList>
            <person name="Lanie J.A."/>
            <person name="Ng W.-L."/>
            <person name="Kazmierczak K.M."/>
            <person name="Andrzejewski T.M."/>
            <person name="Davidsen T.M."/>
            <person name="Wayne K.J."/>
            <person name="Tettelin H."/>
            <person name="Glass J.I."/>
            <person name="Rusch D."/>
            <person name="Podicherti R."/>
            <person name="Tsui H.-C.T."/>
            <person name="Winkler M.E."/>
        </authorList>
    </citation>
    <scope>NUCLEOTIDE SEQUENCE</scope>
</reference>
<accession>A0A382QEG8</accession>
<dbReference type="AlphaFoldDB" id="A0A382QEG8"/>
<organism evidence="1">
    <name type="scientific">marine metagenome</name>
    <dbReference type="NCBI Taxonomy" id="408172"/>
    <lineage>
        <taxon>unclassified sequences</taxon>
        <taxon>metagenomes</taxon>
        <taxon>ecological metagenomes</taxon>
    </lineage>
</organism>
<evidence type="ECO:0000313" key="1">
    <source>
        <dbReference type="EMBL" id="SVC83836.1"/>
    </source>
</evidence>
<feature type="non-terminal residue" evidence="1">
    <location>
        <position position="54"/>
    </location>
</feature>
<proteinExistence type="predicted"/>
<protein>
    <submittedName>
        <fullName evidence="1">Uncharacterized protein</fullName>
    </submittedName>
</protein>
<sequence>MGMFESGSSKSIPQNFSMQYASPPMKANGGKQLSNISGMVGLWDFFPDLRLRFL</sequence>
<dbReference type="EMBL" id="UINC01113903">
    <property type="protein sequence ID" value="SVC83836.1"/>
    <property type="molecule type" value="Genomic_DNA"/>
</dbReference>
<gene>
    <name evidence="1" type="ORF">METZ01_LOCUS336690</name>
</gene>
<name>A0A382QEG8_9ZZZZ</name>